<keyword evidence="3" id="KW-0812">Transmembrane</keyword>
<evidence type="ECO:0000313" key="5">
    <source>
        <dbReference type="Proteomes" id="UP001139971"/>
    </source>
</evidence>
<feature type="transmembrane region" description="Helical" evidence="3">
    <location>
        <begin position="6"/>
        <end position="30"/>
    </location>
</feature>
<evidence type="ECO:0000313" key="4">
    <source>
        <dbReference type="EMBL" id="MDC8014643.1"/>
    </source>
</evidence>
<evidence type="ECO:0008006" key="6">
    <source>
        <dbReference type="Google" id="ProtNLM"/>
    </source>
</evidence>
<name>A0A9X3YPM9_9GAMM</name>
<feature type="coiled-coil region" evidence="2">
    <location>
        <begin position="358"/>
        <end position="421"/>
    </location>
</feature>
<sequence>MDIAFVTLIVVVVFAVIALFGVMALIAKFYQKVDQGHAMIVNTMRAEPEVTFTGRLVIPILHRREIMDISLKTIEIERMGKEGLICLDNMRADIKVKFFVRVNKTRDDVLRVAQGIGCQRASNQATLEDLFSAKFSEALKTVGKSMDFVDLYGARDRFRDQIVRQIGDELSGYVLEDAAIDYLEQTPLEKLDPHNILDAQGIRKITELTAEQNVNTNELRRNEEMRIKKKDVETAEAVLELERQKAHAEANQQREIAITKAREEAEAARVQAEERAKSETARLLADQQIAVQSENMKRESEVAEKNRQRAVAIEEEKVTRARDLEIVDREREVTLQRIEKEKAVEVQKKAIADVIRERIVVERTVAEQEEEIKNLRNLAEAERTKKSTIVLAEGQAEEKFIAEVKEALASEQRAKHKAAEELTLADARLAIASKTAEGKKREAEGVEALAAAGGLAQAKVAIAQADAKEKEGLVEAKVKLADAEAIAKHGVAQADSLRLKLEAEAAGRHKHGEAEAAAIAARFAAESGGLKDKFDAMSAMSADTRAHEEQRMQLDYAHAENLKRIEANTSIAREQAQILSTALGAAKIEIVGGDGEYFERFMRSLAIGRSIDGTVDRSALLSQAFADHKSGKRDLIADARDLIAAVGGADAVRDLSVAALMQKLTAAGKGKEAEQLKKLLGDSGQ</sequence>
<comment type="caution">
    <text evidence="4">The sequence shown here is derived from an EMBL/GenBank/DDBJ whole genome shotgun (WGS) entry which is preliminary data.</text>
</comment>
<dbReference type="EMBL" id="JAOVZO020000018">
    <property type="protein sequence ID" value="MDC8014643.1"/>
    <property type="molecule type" value="Genomic_DNA"/>
</dbReference>
<evidence type="ECO:0000256" key="3">
    <source>
        <dbReference type="SAM" id="Phobius"/>
    </source>
</evidence>
<keyword evidence="3" id="KW-0472">Membrane</keyword>
<evidence type="ECO:0000256" key="1">
    <source>
        <dbReference type="ARBA" id="ARBA00004308"/>
    </source>
</evidence>
<dbReference type="InterPro" id="IPR027705">
    <property type="entry name" value="Flotillin_fam"/>
</dbReference>
<dbReference type="GO" id="GO:0012505">
    <property type="term" value="C:endomembrane system"/>
    <property type="evidence" value="ECO:0007669"/>
    <property type="project" value="UniProtKB-SubCell"/>
</dbReference>
<dbReference type="AlphaFoldDB" id="A0A9X3YPM9"/>
<accession>A0A9X3YPM9</accession>
<comment type="subcellular location">
    <subcellularLocation>
        <location evidence="1">Endomembrane system</location>
    </subcellularLocation>
</comment>
<dbReference type="Proteomes" id="UP001139971">
    <property type="component" value="Unassembled WGS sequence"/>
</dbReference>
<gene>
    <name evidence="4" type="ORF">OD750_019015</name>
</gene>
<proteinExistence type="predicted"/>
<reference evidence="4" key="1">
    <citation type="submission" date="2023-02" db="EMBL/GenBank/DDBJ databases">
        <title>Tahibacter soli sp. nov. isolated from soil.</title>
        <authorList>
            <person name="Baek J.H."/>
            <person name="Lee J.K."/>
            <person name="Choi D.G."/>
            <person name="Jeon C.O."/>
        </authorList>
    </citation>
    <scope>NUCLEOTIDE SEQUENCE</scope>
    <source>
        <strain evidence="4">BL</strain>
    </source>
</reference>
<organism evidence="4 5">
    <name type="scientific">Tahibacter soli</name>
    <dbReference type="NCBI Taxonomy" id="2983605"/>
    <lineage>
        <taxon>Bacteria</taxon>
        <taxon>Pseudomonadati</taxon>
        <taxon>Pseudomonadota</taxon>
        <taxon>Gammaproteobacteria</taxon>
        <taxon>Lysobacterales</taxon>
        <taxon>Rhodanobacteraceae</taxon>
        <taxon>Tahibacter</taxon>
    </lineage>
</organism>
<keyword evidence="5" id="KW-1185">Reference proteome</keyword>
<dbReference type="PANTHER" id="PTHR13806">
    <property type="entry name" value="FLOTILLIN-RELATED"/>
    <property type="match status" value="1"/>
</dbReference>
<dbReference type="SUPFAM" id="SSF117892">
    <property type="entry name" value="Band 7/SPFH domain"/>
    <property type="match status" value="1"/>
</dbReference>
<dbReference type="PANTHER" id="PTHR13806:SF31">
    <property type="entry name" value="FLOTILLIN-LIKE PROTEIN 1-RELATED"/>
    <property type="match status" value="1"/>
</dbReference>
<dbReference type="InterPro" id="IPR036013">
    <property type="entry name" value="Band_7/SPFH_dom_sf"/>
</dbReference>
<dbReference type="GO" id="GO:0005886">
    <property type="term" value="C:plasma membrane"/>
    <property type="evidence" value="ECO:0007669"/>
    <property type="project" value="TreeGrafter"/>
</dbReference>
<keyword evidence="2" id="KW-0175">Coiled coil</keyword>
<keyword evidence="3" id="KW-1133">Transmembrane helix</keyword>
<protein>
    <recommendedName>
        <fullName evidence="6">Membrane protein YqiK</fullName>
    </recommendedName>
</protein>
<dbReference type="RefSeq" id="WP_263542146.1">
    <property type="nucleotide sequence ID" value="NZ_JAOVZO020000018.1"/>
</dbReference>
<evidence type="ECO:0000256" key="2">
    <source>
        <dbReference type="SAM" id="Coils"/>
    </source>
</evidence>
<dbReference type="Gene3D" id="3.30.479.30">
    <property type="entry name" value="Band 7 domain"/>
    <property type="match status" value="1"/>
</dbReference>